<sequence length="603" mass="65687">MTDPPPSQIPVAVNRRASVNSVLQQSTNAGNGSPSSPRAQSPLATSNGKAHIRNGKASPMGANRRQSILTGLANGKVAEPTDSEDPAQLRAQIARLKNSLEASHQRVVELSAAMNIEPSIAGSPKLMSPRIPTLSGPRTPVYGLVGLPEAEGSTPGNDWLPPHSPIEEDIQAESREAGEDHLRTDPSLQRLPHSSPSYDLRSSAITPGKTPAGERILDGRLGLSRIPVSTVTHAASLLANSPVPSPSAIPRPASRGQMTSPSPTFEYESSLRSPFLGPNSPSFPHTTNDSRGLGLGQPGLEGRLSPNVTSSLRRVTGPPTSAASTRVIDGLQTELLNLRTHLDRVKQEARSHQRVIGQLTRQSEDLKETRERMRIECESQNNVIARKERLLQEVLERARTAEASLAQHVSTRKALEQSTKKSLQQMTAQLAESQSAQIKAERECNSLKDSVRSLREAWSRDLRGVRDEWKRGEERNRKEREEAVGDLLEHWESALRFQRLKHITLVKLVQSQSAERQSIQQLAAKASQQSADVNTAFEAQLVTLKTELERSVADSQQAKETAEYLAGELVRLRRMMREPSRGDIAAIARGEDATSDSAVVTAA</sequence>
<feature type="region of interest" description="Disordered" evidence="2">
    <location>
        <begin position="239"/>
        <end position="323"/>
    </location>
</feature>
<feature type="coiled-coil region" evidence="1">
    <location>
        <begin position="328"/>
        <end position="457"/>
    </location>
</feature>
<comment type="caution">
    <text evidence="3">The sequence shown here is derived from an EMBL/GenBank/DDBJ whole genome shotgun (WGS) entry which is preliminary data.</text>
</comment>
<feature type="compositionally biased region" description="Polar residues" evidence="2">
    <location>
        <begin position="279"/>
        <end position="290"/>
    </location>
</feature>
<feature type="region of interest" description="Disordered" evidence="2">
    <location>
        <begin position="174"/>
        <end position="213"/>
    </location>
</feature>
<keyword evidence="1" id="KW-0175">Coiled coil</keyword>
<dbReference type="STRING" id="1890683.A0A427YLW2"/>
<accession>A0A427YLW2</accession>
<keyword evidence="4" id="KW-1185">Reference proteome</keyword>
<evidence type="ECO:0008006" key="5">
    <source>
        <dbReference type="Google" id="ProtNLM"/>
    </source>
</evidence>
<dbReference type="OrthoDB" id="6088208at2759"/>
<evidence type="ECO:0000256" key="2">
    <source>
        <dbReference type="SAM" id="MobiDB-lite"/>
    </source>
</evidence>
<reference evidence="3 4" key="1">
    <citation type="submission" date="2018-11" db="EMBL/GenBank/DDBJ databases">
        <title>Genome sequence of Saitozyma podzolica DSM 27192.</title>
        <authorList>
            <person name="Aliyu H."/>
            <person name="Gorte O."/>
            <person name="Ochsenreither K."/>
        </authorList>
    </citation>
    <scope>NUCLEOTIDE SEQUENCE [LARGE SCALE GENOMIC DNA]</scope>
    <source>
        <strain evidence="3 4">DSM 27192</strain>
    </source>
</reference>
<protein>
    <recommendedName>
        <fullName evidence="5">SWI5-dependent HO expression protein 3</fullName>
    </recommendedName>
</protein>
<dbReference type="Proteomes" id="UP000279259">
    <property type="component" value="Unassembled WGS sequence"/>
</dbReference>
<feature type="region of interest" description="Disordered" evidence="2">
    <location>
        <begin position="1"/>
        <end position="86"/>
    </location>
</feature>
<dbReference type="EMBL" id="RSCD01000007">
    <property type="protein sequence ID" value="RSH92047.1"/>
    <property type="molecule type" value="Genomic_DNA"/>
</dbReference>
<feature type="compositionally biased region" description="Polar residues" evidence="2">
    <location>
        <begin position="17"/>
        <end position="48"/>
    </location>
</feature>
<feature type="compositionally biased region" description="Basic and acidic residues" evidence="2">
    <location>
        <begin position="174"/>
        <end position="184"/>
    </location>
</feature>
<gene>
    <name evidence="3" type="ORF">EHS25_009418</name>
</gene>
<evidence type="ECO:0000256" key="1">
    <source>
        <dbReference type="SAM" id="Coils"/>
    </source>
</evidence>
<organism evidence="3 4">
    <name type="scientific">Saitozyma podzolica</name>
    <dbReference type="NCBI Taxonomy" id="1890683"/>
    <lineage>
        <taxon>Eukaryota</taxon>
        <taxon>Fungi</taxon>
        <taxon>Dikarya</taxon>
        <taxon>Basidiomycota</taxon>
        <taxon>Agaricomycotina</taxon>
        <taxon>Tremellomycetes</taxon>
        <taxon>Tremellales</taxon>
        <taxon>Trimorphomycetaceae</taxon>
        <taxon>Saitozyma</taxon>
    </lineage>
</organism>
<proteinExistence type="predicted"/>
<dbReference type="AlphaFoldDB" id="A0A427YLW2"/>
<evidence type="ECO:0000313" key="4">
    <source>
        <dbReference type="Proteomes" id="UP000279259"/>
    </source>
</evidence>
<feature type="compositionally biased region" description="Polar residues" evidence="2">
    <location>
        <begin position="306"/>
        <end position="323"/>
    </location>
</feature>
<evidence type="ECO:0000313" key="3">
    <source>
        <dbReference type="EMBL" id="RSH92047.1"/>
    </source>
</evidence>
<name>A0A427YLW2_9TREE</name>